<dbReference type="SUPFAM" id="SSF55874">
    <property type="entry name" value="ATPase domain of HSP90 chaperone/DNA topoisomerase II/histidine kinase"/>
    <property type="match status" value="1"/>
</dbReference>
<name>A0ABQ3IFX1_9GAMM</name>
<sequence length="407" mass="46324">MEQLDNLFDQELISIANVLVNAKPNANTTNQERSLFYQVIENKTVISRSAIAPNEVFTSTNSDFFHFTYNAQRWRSYSLKVDDLLIIVARPIAQRIQSAEIVLYKAIFPIVITIPFIALIIFYVIRKSLKPLRNLSNNLQAKEINELSPVNVDHNVKELKPIELTLNRLFKRLNSAFEREQQLATNAAHELRTPISVLNITTHNLIEAYAENGITYENLKELKNNVERMTQVTEQIIALYRFSPEYFNEKLIPINVEHLLQQVIANNYRDITKATQNISLESIPLMVLGDEFSLVTLFENLLKNSIKYAGAKSEILISTVLKHNLVIITLEDSGAGLTKEQRKMMFDRFYRANEDTTRVKGSGLGLSIAKHIVELHNGTITGERSSLGGLNVIVTLPHYFKGDSHVE</sequence>
<evidence type="ECO:0000256" key="10">
    <source>
        <dbReference type="ARBA" id="ARBA00022989"/>
    </source>
</evidence>
<accession>A0ABQ3IFX1</accession>
<keyword evidence="7" id="KW-0547">Nucleotide-binding</keyword>
<keyword evidence="9" id="KW-0067">ATP-binding</keyword>
<dbReference type="CDD" id="cd00082">
    <property type="entry name" value="HisKA"/>
    <property type="match status" value="1"/>
</dbReference>
<dbReference type="InterPro" id="IPR050428">
    <property type="entry name" value="TCS_sensor_his_kinase"/>
</dbReference>
<keyword evidence="10 13" id="KW-1133">Transmembrane helix</keyword>
<keyword evidence="5" id="KW-0808">Transferase</keyword>
<dbReference type="SMART" id="SM00387">
    <property type="entry name" value="HATPase_c"/>
    <property type="match status" value="1"/>
</dbReference>
<dbReference type="InterPro" id="IPR004358">
    <property type="entry name" value="Sig_transdc_His_kin-like_C"/>
</dbReference>
<evidence type="ECO:0000256" key="12">
    <source>
        <dbReference type="ARBA" id="ARBA00023136"/>
    </source>
</evidence>
<dbReference type="GO" id="GO:0016301">
    <property type="term" value="F:kinase activity"/>
    <property type="evidence" value="ECO:0007669"/>
    <property type="project" value="UniProtKB-KW"/>
</dbReference>
<feature type="transmembrane region" description="Helical" evidence="13">
    <location>
        <begin position="102"/>
        <end position="125"/>
    </location>
</feature>
<evidence type="ECO:0000256" key="5">
    <source>
        <dbReference type="ARBA" id="ARBA00022679"/>
    </source>
</evidence>
<evidence type="ECO:0000313" key="15">
    <source>
        <dbReference type="EMBL" id="GHE77296.1"/>
    </source>
</evidence>
<keyword evidence="16" id="KW-1185">Reference proteome</keyword>
<keyword evidence="6 13" id="KW-0812">Transmembrane</keyword>
<dbReference type="InterPro" id="IPR003661">
    <property type="entry name" value="HisK_dim/P_dom"/>
</dbReference>
<dbReference type="Pfam" id="PF02518">
    <property type="entry name" value="HATPase_c"/>
    <property type="match status" value="1"/>
</dbReference>
<dbReference type="SMART" id="SM00388">
    <property type="entry name" value="HisKA"/>
    <property type="match status" value="1"/>
</dbReference>
<evidence type="ECO:0000313" key="16">
    <source>
        <dbReference type="Proteomes" id="UP000626370"/>
    </source>
</evidence>
<keyword evidence="4" id="KW-0597">Phosphoprotein</keyword>
<dbReference type="PANTHER" id="PTHR45436:SF14">
    <property type="entry name" value="SENSOR PROTEIN QSEC"/>
    <property type="match status" value="1"/>
</dbReference>
<evidence type="ECO:0000256" key="9">
    <source>
        <dbReference type="ARBA" id="ARBA00022840"/>
    </source>
</evidence>
<dbReference type="PROSITE" id="PS50109">
    <property type="entry name" value="HIS_KIN"/>
    <property type="match status" value="1"/>
</dbReference>
<dbReference type="SUPFAM" id="SSF47384">
    <property type="entry name" value="Homodimeric domain of signal transducing histidine kinase"/>
    <property type="match status" value="1"/>
</dbReference>
<dbReference type="InterPro" id="IPR005467">
    <property type="entry name" value="His_kinase_dom"/>
</dbReference>
<evidence type="ECO:0000256" key="6">
    <source>
        <dbReference type="ARBA" id="ARBA00022692"/>
    </source>
</evidence>
<dbReference type="InterPro" id="IPR036097">
    <property type="entry name" value="HisK_dim/P_sf"/>
</dbReference>
<dbReference type="EC" id="2.7.13.3" evidence="3"/>
<evidence type="ECO:0000256" key="2">
    <source>
        <dbReference type="ARBA" id="ARBA00004141"/>
    </source>
</evidence>
<evidence type="ECO:0000256" key="8">
    <source>
        <dbReference type="ARBA" id="ARBA00022777"/>
    </source>
</evidence>
<keyword evidence="12 13" id="KW-0472">Membrane</keyword>
<evidence type="ECO:0000256" key="11">
    <source>
        <dbReference type="ARBA" id="ARBA00023012"/>
    </source>
</evidence>
<evidence type="ECO:0000256" key="7">
    <source>
        <dbReference type="ARBA" id="ARBA00022741"/>
    </source>
</evidence>
<dbReference type="Gene3D" id="3.30.565.10">
    <property type="entry name" value="Histidine kinase-like ATPase, C-terminal domain"/>
    <property type="match status" value="1"/>
</dbReference>
<dbReference type="Proteomes" id="UP000626370">
    <property type="component" value="Unassembled WGS sequence"/>
</dbReference>
<evidence type="ECO:0000256" key="1">
    <source>
        <dbReference type="ARBA" id="ARBA00000085"/>
    </source>
</evidence>
<comment type="caution">
    <text evidence="15">The sequence shown here is derived from an EMBL/GenBank/DDBJ whole genome shotgun (WGS) entry which is preliminary data.</text>
</comment>
<comment type="catalytic activity">
    <reaction evidence="1">
        <text>ATP + protein L-histidine = ADP + protein N-phospho-L-histidine.</text>
        <dbReference type="EC" id="2.7.13.3"/>
    </reaction>
</comment>
<comment type="subcellular location">
    <subcellularLocation>
        <location evidence="2">Membrane</location>
        <topology evidence="2">Multi-pass membrane protein</topology>
    </subcellularLocation>
</comment>
<reference evidence="16" key="1">
    <citation type="journal article" date="2019" name="Int. J. Syst. Evol. Microbiol.">
        <title>The Global Catalogue of Microorganisms (GCM) 10K type strain sequencing project: providing services to taxonomists for standard genome sequencing and annotation.</title>
        <authorList>
            <consortium name="The Broad Institute Genomics Platform"/>
            <consortium name="The Broad Institute Genome Sequencing Center for Infectious Disease"/>
            <person name="Wu L."/>
            <person name="Ma J."/>
        </authorList>
    </citation>
    <scope>NUCLEOTIDE SEQUENCE [LARGE SCALE GENOMIC DNA]</scope>
    <source>
        <strain evidence="16">CGMCC 1.15922</strain>
    </source>
</reference>
<dbReference type="InterPro" id="IPR036890">
    <property type="entry name" value="HATPase_C_sf"/>
</dbReference>
<evidence type="ECO:0000256" key="4">
    <source>
        <dbReference type="ARBA" id="ARBA00022553"/>
    </source>
</evidence>
<dbReference type="PANTHER" id="PTHR45436">
    <property type="entry name" value="SENSOR HISTIDINE KINASE YKOH"/>
    <property type="match status" value="1"/>
</dbReference>
<evidence type="ECO:0000256" key="13">
    <source>
        <dbReference type="SAM" id="Phobius"/>
    </source>
</evidence>
<proteinExistence type="predicted"/>
<dbReference type="PRINTS" id="PR00344">
    <property type="entry name" value="BCTRLSENSOR"/>
</dbReference>
<dbReference type="Pfam" id="PF00512">
    <property type="entry name" value="HisKA"/>
    <property type="match status" value="1"/>
</dbReference>
<gene>
    <name evidence="15" type="primary">pmrB</name>
    <name evidence="15" type="ORF">GCM10011501_00970</name>
</gene>
<protein>
    <recommendedName>
        <fullName evidence="3">histidine kinase</fullName>
        <ecNumber evidence="3">2.7.13.3</ecNumber>
    </recommendedName>
</protein>
<evidence type="ECO:0000259" key="14">
    <source>
        <dbReference type="PROSITE" id="PS50109"/>
    </source>
</evidence>
<organism evidence="15 16">
    <name type="scientific">Thalassotalea profundi</name>
    <dbReference type="NCBI Taxonomy" id="2036687"/>
    <lineage>
        <taxon>Bacteria</taxon>
        <taxon>Pseudomonadati</taxon>
        <taxon>Pseudomonadota</taxon>
        <taxon>Gammaproteobacteria</taxon>
        <taxon>Alteromonadales</taxon>
        <taxon>Colwelliaceae</taxon>
        <taxon>Thalassotalea</taxon>
    </lineage>
</organism>
<feature type="domain" description="Histidine kinase" evidence="14">
    <location>
        <begin position="186"/>
        <end position="400"/>
    </location>
</feature>
<keyword evidence="8 15" id="KW-0418">Kinase</keyword>
<evidence type="ECO:0000256" key="3">
    <source>
        <dbReference type="ARBA" id="ARBA00012438"/>
    </source>
</evidence>
<dbReference type="InterPro" id="IPR003594">
    <property type="entry name" value="HATPase_dom"/>
</dbReference>
<keyword evidence="11" id="KW-0902">Two-component regulatory system</keyword>
<dbReference type="EMBL" id="BNAH01000001">
    <property type="protein sequence ID" value="GHE77296.1"/>
    <property type="molecule type" value="Genomic_DNA"/>
</dbReference>
<dbReference type="Gene3D" id="1.10.287.130">
    <property type="match status" value="1"/>
</dbReference>